<organism evidence="2 3">
    <name type="scientific">Gemmobacter nanjingensis</name>
    <dbReference type="NCBI Taxonomy" id="488454"/>
    <lineage>
        <taxon>Bacteria</taxon>
        <taxon>Pseudomonadati</taxon>
        <taxon>Pseudomonadota</taxon>
        <taxon>Alphaproteobacteria</taxon>
        <taxon>Rhodobacterales</taxon>
        <taxon>Paracoccaceae</taxon>
        <taxon>Gemmobacter</taxon>
    </lineage>
</organism>
<accession>A0ABQ3F828</accession>
<keyword evidence="3" id="KW-1185">Reference proteome</keyword>
<evidence type="ECO:0000313" key="3">
    <source>
        <dbReference type="Proteomes" id="UP000658305"/>
    </source>
</evidence>
<gene>
    <name evidence="2" type="ORF">GCM10007291_07330</name>
</gene>
<feature type="compositionally biased region" description="Basic and acidic residues" evidence="1">
    <location>
        <begin position="142"/>
        <end position="152"/>
    </location>
</feature>
<feature type="region of interest" description="Disordered" evidence="1">
    <location>
        <begin position="123"/>
        <end position="152"/>
    </location>
</feature>
<dbReference type="EMBL" id="BMYI01000001">
    <property type="protein sequence ID" value="GHC12594.1"/>
    <property type="molecule type" value="Genomic_DNA"/>
</dbReference>
<evidence type="ECO:0000313" key="2">
    <source>
        <dbReference type="EMBL" id="GHC12594.1"/>
    </source>
</evidence>
<reference evidence="3" key="1">
    <citation type="journal article" date="2019" name="Int. J. Syst. Evol. Microbiol.">
        <title>The Global Catalogue of Microorganisms (GCM) 10K type strain sequencing project: providing services to taxonomists for standard genome sequencing and annotation.</title>
        <authorList>
            <consortium name="The Broad Institute Genomics Platform"/>
            <consortium name="The Broad Institute Genome Sequencing Center for Infectious Disease"/>
            <person name="Wu L."/>
            <person name="Ma J."/>
        </authorList>
    </citation>
    <scope>NUCLEOTIDE SEQUENCE [LARGE SCALE GENOMIC DNA]</scope>
    <source>
        <strain evidence="3">KCTC 23298</strain>
    </source>
</reference>
<evidence type="ECO:0000256" key="1">
    <source>
        <dbReference type="SAM" id="MobiDB-lite"/>
    </source>
</evidence>
<sequence length="175" mass="19433">MGDVKNGDDLIGYTLWGDPVYRVKRKRGRPPFEWTEENSFKVSILLSAGWSNERIAGTILDPRTGIKISVPTLKRYFRAELASRDFARDQLNAKQLLVAAQAAFSGNVGAMRVLQQLMDRNDRMQAERQAKKITSPAQSADRQGKKAMDKVKAADAEAALQAALELEASRGSPRQ</sequence>
<dbReference type="Proteomes" id="UP000658305">
    <property type="component" value="Unassembled WGS sequence"/>
</dbReference>
<protein>
    <submittedName>
        <fullName evidence="2">Uncharacterized protein</fullName>
    </submittedName>
</protein>
<proteinExistence type="predicted"/>
<name>A0ABQ3F828_9RHOB</name>
<comment type="caution">
    <text evidence="2">The sequence shown here is derived from an EMBL/GenBank/DDBJ whole genome shotgun (WGS) entry which is preliminary data.</text>
</comment>